<dbReference type="OrthoDB" id="6619868at2759"/>
<organism evidence="2">
    <name type="scientific">Sipha flava</name>
    <name type="common">yellow sugarcane aphid</name>
    <dbReference type="NCBI Taxonomy" id="143950"/>
    <lineage>
        <taxon>Eukaryota</taxon>
        <taxon>Metazoa</taxon>
        <taxon>Ecdysozoa</taxon>
        <taxon>Arthropoda</taxon>
        <taxon>Hexapoda</taxon>
        <taxon>Insecta</taxon>
        <taxon>Pterygota</taxon>
        <taxon>Neoptera</taxon>
        <taxon>Paraneoptera</taxon>
        <taxon>Hemiptera</taxon>
        <taxon>Sternorrhyncha</taxon>
        <taxon>Aphidomorpha</taxon>
        <taxon>Aphidoidea</taxon>
        <taxon>Aphididae</taxon>
        <taxon>Sipha</taxon>
    </lineage>
</organism>
<dbReference type="EMBL" id="GGMS01008251">
    <property type="protein sequence ID" value="MBY77454.1"/>
    <property type="molecule type" value="Transcribed_RNA"/>
</dbReference>
<evidence type="ECO:0000313" key="4">
    <source>
        <dbReference type="RefSeq" id="XP_025415959.1"/>
    </source>
</evidence>
<protein>
    <submittedName>
        <fullName evidence="4">Uncharacterized protein LOC112687448</fullName>
    </submittedName>
</protein>
<dbReference type="Proteomes" id="UP000694846">
    <property type="component" value="Unplaced"/>
</dbReference>
<proteinExistence type="predicted"/>
<accession>A0A2S2QI96</accession>
<reference evidence="2" key="1">
    <citation type="submission" date="2018-04" db="EMBL/GenBank/DDBJ databases">
        <title>Transcriptome assembly of Sipha flava.</title>
        <authorList>
            <person name="Scully E.D."/>
            <person name="Geib S.M."/>
            <person name="Palmer N.A."/>
            <person name="Koch K."/>
            <person name="Bradshaw J."/>
            <person name="Heng-Moss T."/>
            <person name="Sarath G."/>
        </authorList>
    </citation>
    <scope>NUCLEOTIDE SEQUENCE</scope>
</reference>
<dbReference type="RefSeq" id="XP_025415959.1">
    <property type="nucleotide sequence ID" value="XM_025560174.1"/>
</dbReference>
<keyword evidence="3" id="KW-1185">Reference proteome</keyword>
<sequence>MINDNTDVPQNQSIIGCTKSVPCIGMPSILPASDHSMMSDKTFNAAVVDNREVDKPTEKRSNVKALIDYNNNLIQEKRLNAHANNYKIKKKLFNMACQNMAKSFDSCGNMKGDMDRVDDVNDFVKNHVSEKYEAITDILKNQSPQIDSKFLSSIEFDSKTDTPELDKTITDADKCFLQNVMLAVEANQMYHQSFAQIVDTKQFQNLKDVMVHVALTLEKGEESELIGPELISICKEHLEKFGVVLDNKLNNKPAKNPLLIYQKKFNLLENELLEKKRSMKIAENQITLLKKEKKDLMNMIKSYDTMDIHKTSLEKQLNAEQKKNDKLQGIVASVFNRKINYYDSEEEYEL</sequence>
<name>A0A2S2QI96_9HEMI</name>
<dbReference type="GeneID" id="112687448"/>
<evidence type="ECO:0000313" key="2">
    <source>
        <dbReference type="EMBL" id="MBY77454.1"/>
    </source>
</evidence>
<reference evidence="4" key="2">
    <citation type="submission" date="2025-04" db="UniProtKB">
        <authorList>
            <consortium name="RefSeq"/>
        </authorList>
    </citation>
    <scope>IDENTIFICATION</scope>
    <source>
        <tissue evidence="4">Whole body</tissue>
    </source>
</reference>
<gene>
    <name evidence="4" type="primary">LOC112687448</name>
    <name evidence="2" type="ORF">g.45709</name>
</gene>
<feature type="coiled-coil region" evidence="1">
    <location>
        <begin position="265"/>
        <end position="330"/>
    </location>
</feature>
<evidence type="ECO:0000256" key="1">
    <source>
        <dbReference type="SAM" id="Coils"/>
    </source>
</evidence>
<evidence type="ECO:0000313" key="3">
    <source>
        <dbReference type="Proteomes" id="UP000694846"/>
    </source>
</evidence>
<dbReference type="AlphaFoldDB" id="A0A2S2QI96"/>
<keyword evidence="1" id="KW-0175">Coiled coil</keyword>